<organism evidence="1 2">
    <name type="scientific">Cardiocondyla obscurior</name>
    <dbReference type="NCBI Taxonomy" id="286306"/>
    <lineage>
        <taxon>Eukaryota</taxon>
        <taxon>Metazoa</taxon>
        <taxon>Ecdysozoa</taxon>
        <taxon>Arthropoda</taxon>
        <taxon>Hexapoda</taxon>
        <taxon>Insecta</taxon>
        <taxon>Pterygota</taxon>
        <taxon>Neoptera</taxon>
        <taxon>Endopterygota</taxon>
        <taxon>Hymenoptera</taxon>
        <taxon>Apocrita</taxon>
        <taxon>Aculeata</taxon>
        <taxon>Formicoidea</taxon>
        <taxon>Formicidae</taxon>
        <taxon>Myrmicinae</taxon>
        <taxon>Cardiocondyla</taxon>
    </lineage>
</organism>
<proteinExistence type="predicted"/>
<dbReference type="Proteomes" id="UP001430953">
    <property type="component" value="Unassembled WGS sequence"/>
</dbReference>
<dbReference type="EMBL" id="JADYXP020000005">
    <property type="protein sequence ID" value="KAL0123589.1"/>
    <property type="molecule type" value="Genomic_DNA"/>
</dbReference>
<dbReference type="AlphaFoldDB" id="A0AAW2G8N0"/>
<reference evidence="1 2" key="1">
    <citation type="submission" date="2023-03" db="EMBL/GenBank/DDBJ databases">
        <title>High recombination rates correlate with genetic variation in Cardiocondyla obscurior ants.</title>
        <authorList>
            <person name="Errbii M."/>
        </authorList>
    </citation>
    <scope>NUCLEOTIDE SEQUENCE [LARGE SCALE GENOMIC DNA]</scope>
    <source>
        <strain evidence="1">Alpha-2009</strain>
        <tissue evidence="1">Whole body</tissue>
    </source>
</reference>
<protein>
    <submittedName>
        <fullName evidence="1">Uncharacterized protein</fullName>
    </submittedName>
</protein>
<evidence type="ECO:0000313" key="2">
    <source>
        <dbReference type="Proteomes" id="UP001430953"/>
    </source>
</evidence>
<evidence type="ECO:0000313" key="1">
    <source>
        <dbReference type="EMBL" id="KAL0123589.1"/>
    </source>
</evidence>
<accession>A0AAW2G8N0</accession>
<comment type="caution">
    <text evidence="1">The sequence shown here is derived from an EMBL/GenBank/DDBJ whole genome shotgun (WGS) entry which is preliminary data.</text>
</comment>
<name>A0AAW2G8N0_9HYME</name>
<sequence length="83" mass="9190">MSHVGASETRSVLFDKGTVFLEPRVRGGLFARLAVSQRSKKKKKNKVEERRSGDYKHCKTIFVIIGCISAKGEACEVNGITYA</sequence>
<gene>
    <name evidence="1" type="ORF">PUN28_005833</name>
</gene>
<keyword evidence="2" id="KW-1185">Reference proteome</keyword>